<dbReference type="PANTHER" id="PTHR30160">
    <property type="entry name" value="TETRAACYLDISACCHARIDE 4'-KINASE-RELATED"/>
    <property type="match status" value="1"/>
</dbReference>
<dbReference type="AlphaFoldDB" id="A0A240E0C1"/>
<name>A0A240E0C1_9BURK</name>
<evidence type="ECO:0000256" key="3">
    <source>
        <dbReference type="ARBA" id="ARBA00043995"/>
    </source>
</evidence>
<dbReference type="GO" id="GO:0008713">
    <property type="term" value="F:ADP-heptose-lipopolysaccharide heptosyltransferase activity"/>
    <property type="evidence" value="ECO:0007669"/>
    <property type="project" value="UniProtKB-EC"/>
</dbReference>
<dbReference type="InterPro" id="IPR011910">
    <property type="entry name" value="RfaF"/>
</dbReference>
<reference evidence="7" key="1">
    <citation type="submission" date="2017-08" db="EMBL/GenBank/DDBJ databases">
        <authorList>
            <person name="Varghese N."/>
            <person name="Submissions S."/>
        </authorList>
    </citation>
    <scope>NUCLEOTIDE SEQUENCE [LARGE SCALE GENOMIC DNA]</scope>
    <source>
        <strain evidence="7">AP-Melu-1000-B4</strain>
    </source>
</reference>
<dbReference type="GO" id="GO:0005829">
    <property type="term" value="C:cytosol"/>
    <property type="evidence" value="ECO:0007669"/>
    <property type="project" value="TreeGrafter"/>
</dbReference>
<evidence type="ECO:0000313" key="7">
    <source>
        <dbReference type="Proteomes" id="UP000218069"/>
    </source>
</evidence>
<keyword evidence="7" id="KW-1185">Reference proteome</keyword>
<organism evidence="6 7">
    <name type="scientific">Polynucleobacter meluiroseus</name>
    <dbReference type="NCBI Taxonomy" id="1938814"/>
    <lineage>
        <taxon>Bacteria</taxon>
        <taxon>Pseudomonadati</taxon>
        <taxon>Pseudomonadota</taxon>
        <taxon>Betaproteobacteria</taxon>
        <taxon>Burkholderiales</taxon>
        <taxon>Burkholderiaceae</taxon>
        <taxon>Polynucleobacter</taxon>
    </lineage>
</organism>
<accession>A0A240E0C1</accession>
<dbReference type="SUPFAM" id="SSF53756">
    <property type="entry name" value="UDP-Glycosyltransferase/glycogen phosphorylase"/>
    <property type="match status" value="1"/>
</dbReference>
<comment type="similarity">
    <text evidence="3">Belongs to the glycosyltransferase 9 family.</text>
</comment>
<protein>
    <recommendedName>
        <fullName evidence="4">lipopolysaccharide heptosyltransferase II</fullName>
        <ecNumber evidence="4">2.4.99.24</ecNumber>
    </recommendedName>
</protein>
<dbReference type="InterPro" id="IPR051199">
    <property type="entry name" value="LPS_LOS_Heptosyltrfase"/>
</dbReference>
<dbReference type="Proteomes" id="UP000218069">
    <property type="component" value="Unassembled WGS sequence"/>
</dbReference>
<dbReference type="NCBIfam" id="TIGR02195">
    <property type="entry name" value="heptsyl_trn_II"/>
    <property type="match status" value="1"/>
</dbReference>
<dbReference type="PANTHER" id="PTHR30160:SF7">
    <property type="entry name" value="ADP-HEPTOSE--LPS HEPTOSYLTRANSFERASE 2"/>
    <property type="match status" value="1"/>
</dbReference>
<dbReference type="EMBL" id="OANS01000001">
    <property type="protein sequence ID" value="SNX27926.1"/>
    <property type="molecule type" value="Genomic_DNA"/>
</dbReference>
<dbReference type="RefSeq" id="WP_096672036.1">
    <property type="nucleotide sequence ID" value="NZ_OANS01000001.1"/>
</dbReference>
<dbReference type="InterPro" id="IPR002201">
    <property type="entry name" value="Glyco_trans_9"/>
</dbReference>
<dbReference type="FunFam" id="3.40.50.2000:FF:000023">
    <property type="entry name" value="ADP-heptose--LPS heptosyltransferase II"/>
    <property type="match status" value="1"/>
</dbReference>
<evidence type="ECO:0000256" key="2">
    <source>
        <dbReference type="ARBA" id="ARBA00022679"/>
    </source>
</evidence>
<evidence type="ECO:0000256" key="4">
    <source>
        <dbReference type="ARBA" id="ARBA00044042"/>
    </source>
</evidence>
<dbReference type="GO" id="GO:0009244">
    <property type="term" value="P:lipopolysaccharide core region biosynthetic process"/>
    <property type="evidence" value="ECO:0007669"/>
    <property type="project" value="TreeGrafter"/>
</dbReference>
<keyword evidence="2 6" id="KW-0808">Transferase</keyword>
<dbReference type="EC" id="2.4.99.24" evidence="4"/>
<dbReference type="OrthoDB" id="9797795at2"/>
<proteinExistence type="inferred from homology"/>
<evidence type="ECO:0000256" key="1">
    <source>
        <dbReference type="ARBA" id="ARBA00022676"/>
    </source>
</evidence>
<dbReference type="Gene3D" id="3.40.50.2000">
    <property type="entry name" value="Glycogen Phosphorylase B"/>
    <property type="match status" value="2"/>
</dbReference>
<sequence length="345" mass="38245">MRRILIIAPNWIGDAVMSQPLLAQLHKNYPAAQIDVLASKWVAPIYRACHEVHEVLEADLQHRQLQWNLRKKLAKQIEVSQYEACFVLPNSLKSALIPWLANIPFRIAYRGEMRFGLINLALNNPSKINRPPMVEHYLALASALETADQAPHFETVTPELQVPVNANTKVLKKLQDEGIAPEAIYILCPGAEYGPSKRWPTGHFAKLAQDLISKNPATHVILLGSKADHSLAKSIETQAQYNPHIHNWCGETTLDEAIALISLSKALVSNDSGLMHIGAALQVPQVAIFGSSDPHHTPPLSAKAKVIWLQLPCSPCHQRECPLGHLNCLNHILPENVLLSVESLH</sequence>
<evidence type="ECO:0000313" key="6">
    <source>
        <dbReference type="EMBL" id="SNX27926.1"/>
    </source>
</evidence>
<keyword evidence="1" id="KW-0328">Glycosyltransferase</keyword>
<gene>
    <name evidence="6" type="ORF">SAMN06295945_0245</name>
</gene>
<comment type="catalytic activity">
    <reaction evidence="5">
        <text>an L-alpha-D-Hep-(1-&gt;5)-[alpha-Kdo-(2-&gt;4)]-alpha-Kdo-(2-&gt;6)-lipid A + ADP-L-glycero-beta-D-manno-heptose = an L-alpha-D-Hep-(1-&gt;3)-L-alpha-D-Hep-(1-&gt;5)-[alpha-Kdo-(2-&gt;4)]-alpha-Kdo-(2-&gt;6)-lipid A + ADP + H(+)</text>
        <dbReference type="Rhea" id="RHEA:74071"/>
        <dbReference type="ChEBI" id="CHEBI:15378"/>
        <dbReference type="ChEBI" id="CHEBI:61506"/>
        <dbReference type="ChEBI" id="CHEBI:193068"/>
        <dbReference type="ChEBI" id="CHEBI:193069"/>
        <dbReference type="ChEBI" id="CHEBI:456216"/>
        <dbReference type="EC" id="2.4.99.24"/>
    </reaction>
</comment>
<dbReference type="Pfam" id="PF01075">
    <property type="entry name" value="Glyco_transf_9"/>
    <property type="match status" value="1"/>
</dbReference>
<evidence type="ECO:0000256" key="5">
    <source>
        <dbReference type="ARBA" id="ARBA00047503"/>
    </source>
</evidence>
<dbReference type="CDD" id="cd03789">
    <property type="entry name" value="GT9_LPS_heptosyltransferase"/>
    <property type="match status" value="1"/>
</dbReference>